<keyword evidence="3" id="KW-1185">Reference proteome</keyword>
<comment type="caution">
    <text evidence="2">The sequence shown here is derived from an EMBL/GenBank/DDBJ whole genome shotgun (WGS) entry which is preliminary data.</text>
</comment>
<protein>
    <recommendedName>
        <fullName evidence="4">Small EDRK-rich factor-like N-terminal domain-containing protein</fullName>
    </recommendedName>
</protein>
<sequence>MPDELFIDGKRVILRHAGSLFCKICKQLGRNEEGHKKVVKRKNEKTKAERLRKDKRAQEKALGLKTLTEEQMQLQENDKISGFTRGE</sequence>
<feature type="compositionally biased region" description="Basic and acidic residues" evidence="1">
    <location>
        <begin position="45"/>
        <end position="56"/>
    </location>
</feature>
<dbReference type="EMBL" id="CAJZBQ010000029">
    <property type="protein sequence ID" value="CAG9321671.1"/>
    <property type="molecule type" value="Genomic_DNA"/>
</dbReference>
<organism evidence="2 3">
    <name type="scientific">Blepharisma stoltei</name>
    <dbReference type="NCBI Taxonomy" id="1481888"/>
    <lineage>
        <taxon>Eukaryota</taxon>
        <taxon>Sar</taxon>
        <taxon>Alveolata</taxon>
        <taxon>Ciliophora</taxon>
        <taxon>Postciliodesmatophora</taxon>
        <taxon>Heterotrichea</taxon>
        <taxon>Heterotrichida</taxon>
        <taxon>Blepharismidae</taxon>
        <taxon>Blepharisma</taxon>
    </lineage>
</organism>
<name>A0AAU9J8H4_9CILI</name>
<accession>A0AAU9J8H4</accession>
<reference evidence="2" key="1">
    <citation type="submission" date="2021-09" db="EMBL/GenBank/DDBJ databases">
        <authorList>
            <consortium name="AG Swart"/>
            <person name="Singh M."/>
            <person name="Singh A."/>
            <person name="Seah K."/>
            <person name="Emmerich C."/>
        </authorList>
    </citation>
    <scope>NUCLEOTIDE SEQUENCE</scope>
    <source>
        <strain evidence="2">ATCC30299</strain>
    </source>
</reference>
<evidence type="ECO:0000256" key="1">
    <source>
        <dbReference type="SAM" id="MobiDB-lite"/>
    </source>
</evidence>
<evidence type="ECO:0000313" key="3">
    <source>
        <dbReference type="Proteomes" id="UP001162131"/>
    </source>
</evidence>
<gene>
    <name evidence="2" type="ORF">BSTOLATCC_MIC29839</name>
</gene>
<evidence type="ECO:0000313" key="2">
    <source>
        <dbReference type="EMBL" id="CAG9321671.1"/>
    </source>
</evidence>
<feature type="region of interest" description="Disordered" evidence="1">
    <location>
        <begin position="34"/>
        <end position="56"/>
    </location>
</feature>
<evidence type="ECO:0008006" key="4">
    <source>
        <dbReference type="Google" id="ProtNLM"/>
    </source>
</evidence>
<dbReference type="AlphaFoldDB" id="A0AAU9J8H4"/>
<dbReference type="Proteomes" id="UP001162131">
    <property type="component" value="Unassembled WGS sequence"/>
</dbReference>
<proteinExistence type="predicted"/>